<dbReference type="VEuPathDB" id="ToxoDB:EMH_0027330"/>
<dbReference type="RefSeq" id="XP_013349467.1">
    <property type="nucleotide sequence ID" value="XM_013494013.1"/>
</dbReference>
<sequence>MFRGPACTVPSWSLATRIRGPPRGAPPEMKSLDSFSRGAPNKEETAGALGAPTKEETVGAPGAPSQEATGGPPGAPSKEETVGAPGAP</sequence>
<feature type="region of interest" description="Disordered" evidence="1">
    <location>
        <begin position="1"/>
        <end position="88"/>
    </location>
</feature>
<reference evidence="2" key="2">
    <citation type="submission" date="2013-10" db="EMBL/GenBank/DDBJ databases">
        <authorList>
            <person name="Aslett M."/>
        </authorList>
    </citation>
    <scope>NUCLEOTIDE SEQUENCE [LARGE SCALE GENOMIC DNA]</scope>
    <source>
        <strain evidence="2">Houghton</strain>
    </source>
</reference>
<reference evidence="2" key="1">
    <citation type="submission" date="2013-10" db="EMBL/GenBank/DDBJ databases">
        <title>Genomic analysis of the causative agents of coccidiosis in chickens.</title>
        <authorList>
            <person name="Reid A.J."/>
            <person name="Blake D."/>
            <person name="Billington K."/>
            <person name="Browne H."/>
            <person name="Dunn M."/>
            <person name="Hung S."/>
            <person name="Kawahara F."/>
            <person name="Miranda-Saavedra D."/>
            <person name="Mourier T."/>
            <person name="Nagra H."/>
            <person name="Otto T.D."/>
            <person name="Rawlings N."/>
            <person name="Sanchez A."/>
            <person name="Sanders M."/>
            <person name="Subramaniam C."/>
            <person name="Tay Y."/>
            <person name="Dear P."/>
            <person name="Doerig C."/>
            <person name="Gruber A."/>
            <person name="Parkinson J."/>
            <person name="Shirley M."/>
            <person name="Wan K.L."/>
            <person name="Berriman M."/>
            <person name="Tomley F."/>
            <person name="Pain A."/>
        </authorList>
    </citation>
    <scope>NUCLEOTIDE SEQUENCE [LARGE SCALE GENOMIC DNA]</scope>
    <source>
        <strain evidence="2">Houghton</strain>
    </source>
</reference>
<dbReference type="GeneID" id="25377596"/>
<evidence type="ECO:0000256" key="1">
    <source>
        <dbReference type="SAM" id="MobiDB-lite"/>
    </source>
</evidence>
<protein>
    <submittedName>
        <fullName evidence="2">Uncharacterized protein</fullName>
    </submittedName>
</protein>
<dbReference type="AlphaFoldDB" id="U6JN09"/>
<name>U6JN09_9EIME</name>
<evidence type="ECO:0000313" key="3">
    <source>
        <dbReference type="Proteomes" id="UP000030744"/>
    </source>
</evidence>
<keyword evidence="3" id="KW-1185">Reference proteome</keyword>
<dbReference type="EMBL" id="HG678463">
    <property type="protein sequence ID" value="CDJ26889.1"/>
    <property type="molecule type" value="Genomic_DNA"/>
</dbReference>
<organism evidence="2 3">
    <name type="scientific">Eimeria mitis</name>
    <dbReference type="NCBI Taxonomy" id="44415"/>
    <lineage>
        <taxon>Eukaryota</taxon>
        <taxon>Sar</taxon>
        <taxon>Alveolata</taxon>
        <taxon>Apicomplexa</taxon>
        <taxon>Conoidasida</taxon>
        <taxon>Coccidia</taxon>
        <taxon>Eucoccidiorida</taxon>
        <taxon>Eimeriorina</taxon>
        <taxon>Eimeriidae</taxon>
        <taxon>Eimeria</taxon>
    </lineage>
</organism>
<evidence type="ECO:0000313" key="2">
    <source>
        <dbReference type="EMBL" id="CDJ26889.1"/>
    </source>
</evidence>
<accession>U6JN09</accession>
<gene>
    <name evidence="2" type="ORF">EMH_0027330</name>
</gene>
<dbReference type="Proteomes" id="UP000030744">
    <property type="component" value="Unassembled WGS sequence"/>
</dbReference>
<proteinExistence type="predicted"/>